<gene>
    <name evidence="1" type="ordered locus">Clocl_0880</name>
</gene>
<reference evidence="1 2" key="2">
    <citation type="journal article" date="2012" name="Stand. Genomic Sci.">
        <title>Complete Genome Sequence of Clostridium clariflavum DSM 19732.</title>
        <authorList>
            <person name="Izquierdo J.A."/>
            <person name="Goodwin L."/>
            <person name="Davenport K.W."/>
            <person name="Teshima H."/>
            <person name="Bruce D."/>
            <person name="Detter C."/>
            <person name="Tapia R."/>
            <person name="Han S."/>
            <person name="Land M."/>
            <person name="Hauser L."/>
            <person name="Jeffries C.D."/>
            <person name="Han J."/>
            <person name="Pitluck S."/>
            <person name="Nolan M."/>
            <person name="Chen A."/>
            <person name="Huntemann M."/>
            <person name="Mavromatis K."/>
            <person name="Mikhailova N."/>
            <person name="Liolios K."/>
            <person name="Woyke T."/>
            <person name="Lynd L.R."/>
        </authorList>
    </citation>
    <scope>NUCLEOTIDE SEQUENCE [LARGE SCALE GENOMIC DNA]</scope>
    <source>
        <strain evidence="2">DSM 19732 / NBRC 101661 / EBR45</strain>
    </source>
</reference>
<protein>
    <submittedName>
        <fullName evidence="1">Uncharacterized protein</fullName>
    </submittedName>
</protein>
<evidence type="ECO:0000313" key="1">
    <source>
        <dbReference type="EMBL" id="AEV67563.1"/>
    </source>
</evidence>
<dbReference type="KEGG" id="ccl:Clocl_0880"/>
<organism evidence="1 2">
    <name type="scientific">Acetivibrio clariflavus (strain DSM 19732 / NBRC 101661 / EBR45)</name>
    <name type="common">Clostridium clariflavum</name>
    <dbReference type="NCBI Taxonomy" id="720554"/>
    <lineage>
        <taxon>Bacteria</taxon>
        <taxon>Bacillati</taxon>
        <taxon>Bacillota</taxon>
        <taxon>Clostridia</taxon>
        <taxon>Eubacteriales</taxon>
        <taxon>Oscillospiraceae</taxon>
        <taxon>Acetivibrio</taxon>
    </lineage>
</organism>
<dbReference type="AlphaFoldDB" id="G8LWD7"/>
<dbReference type="EMBL" id="CP003065">
    <property type="protein sequence ID" value="AEV67563.1"/>
    <property type="molecule type" value="Genomic_DNA"/>
</dbReference>
<dbReference type="Proteomes" id="UP000005435">
    <property type="component" value="Chromosome"/>
</dbReference>
<accession>G8LWD7</accession>
<keyword evidence="2" id="KW-1185">Reference proteome</keyword>
<proteinExistence type="predicted"/>
<evidence type="ECO:0000313" key="2">
    <source>
        <dbReference type="Proteomes" id="UP000005435"/>
    </source>
</evidence>
<sequence length="63" mass="7551">MLYSVKNTIGFDYKWIFTYDDDIDELKARLDEISNKEGSFSVQYLPYNALLMFILKIQKMLFI</sequence>
<dbReference type="RefSeq" id="WP_014254188.1">
    <property type="nucleotide sequence ID" value="NC_016627.1"/>
</dbReference>
<name>G8LWD7_ACECE</name>
<reference evidence="2" key="1">
    <citation type="submission" date="2011-12" db="EMBL/GenBank/DDBJ databases">
        <title>Complete sequence of Clostridium clariflavum DSM 19732.</title>
        <authorList>
            <consortium name="US DOE Joint Genome Institute"/>
            <person name="Lucas S."/>
            <person name="Han J."/>
            <person name="Lapidus A."/>
            <person name="Cheng J.-F."/>
            <person name="Goodwin L."/>
            <person name="Pitluck S."/>
            <person name="Peters L."/>
            <person name="Teshima H."/>
            <person name="Detter J.C."/>
            <person name="Han C."/>
            <person name="Tapia R."/>
            <person name="Land M."/>
            <person name="Hauser L."/>
            <person name="Kyrpides N."/>
            <person name="Ivanova N."/>
            <person name="Pagani I."/>
            <person name="Kitzmiller T."/>
            <person name="Lynd L."/>
            <person name="Izquierdo J."/>
            <person name="Woyke T."/>
        </authorList>
    </citation>
    <scope>NUCLEOTIDE SEQUENCE [LARGE SCALE GENOMIC DNA]</scope>
    <source>
        <strain evidence="2">DSM 19732 / NBRC 101661 / EBR45</strain>
    </source>
</reference>
<dbReference type="HOGENOM" id="CLU_2877848_0_0_9"/>